<reference evidence="1 2" key="1">
    <citation type="journal article" date="2012" name="Science">
        <title>The Paleozoic origin of enzymatic lignin decomposition reconstructed from 31 fungal genomes.</title>
        <authorList>
            <person name="Floudas D."/>
            <person name="Binder M."/>
            <person name="Riley R."/>
            <person name="Barry K."/>
            <person name="Blanchette R.A."/>
            <person name="Henrissat B."/>
            <person name="Martinez A.T."/>
            <person name="Otillar R."/>
            <person name="Spatafora J.W."/>
            <person name="Yadav J.S."/>
            <person name="Aerts A."/>
            <person name="Benoit I."/>
            <person name="Boyd A."/>
            <person name="Carlson A."/>
            <person name="Copeland A."/>
            <person name="Coutinho P.M."/>
            <person name="de Vries R.P."/>
            <person name="Ferreira P."/>
            <person name="Findley K."/>
            <person name="Foster B."/>
            <person name="Gaskell J."/>
            <person name="Glotzer D."/>
            <person name="Gorecki P."/>
            <person name="Heitman J."/>
            <person name="Hesse C."/>
            <person name="Hori C."/>
            <person name="Igarashi K."/>
            <person name="Jurgens J.A."/>
            <person name="Kallen N."/>
            <person name="Kersten P."/>
            <person name="Kohler A."/>
            <person name="Kuees U."/>
            <person name="Kumar T.K.A."/>
            <person name="Kuo A."/>
            <person name="LaButti K."/>
            <person name="Larrondo L.F."/>
            <person name="Lindquist E."/>
            <person name="Ling A."/>
            <person name="Lombard V."/>
            <person name="Lucas S."/>
            <person name="Lundell T."/>
            <person name="Martin R."/>
            <person name="McLaughlin D.J."/>
            <person name="Morgenstern I."/>
            <person name="Morin E."/>
            <person name="Murat C."/>
            <person name="Nagy L.G."/>
            <person name="Nolan M."/>
            <person name="Ohm R.A."/>
            <person name="Patyshakuliyeva A."/>
            <person name="Rokas A."/>
            <person name="Ruiz-Duenas F.J."/>
            <person name="Sabat G."/>
            <person name="Salamov A."/>
            <person name="Samejima M."/>
            <person name="Schmutz J."/>
            <person name="Slot J.C."/>
            <person name="St John F."/>
            <person name="Stenlid J."/>
            <person name="Sun H."/>
            <person name="Sun S."/>
            <person name="Syed K."/>
            <person name="Tsang A."/>
            <person name="Wiebenga A."/>
            <person name="Young D."/>
            <person name="Pisabarro A."/>
            <person name="Eastwood D.C."/>
            <person name="Martin F."/>
            <person name="Cullen D."/>
            <person name="Grigoriev I.V."/>
            <person name="Hibbett D.S."/>
        </authorList>
    </citation>
    <scope>NUCLEOTIDE SEQUENCE</scope>
    <source>
        <strain evidence="2">FP-58527</strain>
    </source>
</reference>
<accession>S8E411</accession>
<gene>
    <name evidence="1" type="ORF">FOMPIDRAFT_1078263</name>
</gene>
<organism evidence="1 2">
    <name type="scientific">Fomitopsis schrenkii</name>
    <name type="common">Brown rot fungus</name>
    <dbReference type="NCBI Taxonomy" id="2126942"/>
    <lineage>
        <taxon>Eukaryota</taxon>
        <taxon>Fungi</taxon>
        <taxon>Dikarya</taxon>
        <taxon>Basidiomycota</taxon>
        <taxon>Agaricomycotina</taxon>
        <taxon>Agaricomycetes</taxon>
        <taxon>Polyporales</taxon>
        <taxon>Fomitopsis</taxon>
    </lineage>
</organism>
<name>S8E411_FOMSC</name>
<dbReference type="InParanoid" id="S8E411"/>
<feature type="non-terminal residue" evidence="1">
    <location>
        <position position="1"/>
    </location>
</feature>
<dbReference type="OrthoDB" id="2535938at2759"/>
<dbReference type="Gene3D" id="3.60.130.30">
    <property type="match status" value="1"/>
</dbReference>
<dbReference type="EMBL" id="KE504153">
    <property type="protein sequence ID" value="EPS99856.1"/>
    <property type="molecule type" value="Genomic_DNA"/>
</dbReference>
<dbReference type="Proteomes" id="UP000015241">
    <property type="component" value="Unassembled WGS sequence"/>
</dbReference>
<dbReference type="AlphaFoldDB" id="S8E411"/>
<sequence>DLLKTMDSSGAAGGAFEALHFSWYNRHSTKGHDTPSNVQPTMLKRSGRSRTNHNQFVPYMSKDVTEHATTYQLVKDILRDVFDWLARKASYLIDMEGILPYKYSRLEATTSILPDYNMSAVRPFVGLVLNFNIASLAHRDAKDDGICLVMPLGDFVGGTLCLVEPGIVLPLRHGDFTMFRSCDITHFNLHY</sequence>
<evidence type="ECO:0000313" key="2">
    <source>
        <dbReference type="Proteomes" id="UP000015241"/>
    </source>
</evidence>
<protein>
    <recommendedName>
        <fullName evidence="3">2OGFeDO JBP1/TET oxygenase domain-containing protein</fullName>
    </recommendedName>
</protein>
<keyword evidence="2" id="KW-1185">Reference proteome</keyword>
<dbReference type="HOGENOM" id="CLU_087177_0_0_1"/>
<proteinExistence type="predicted"/>
<evidence type="ECO:0000313" key="1">
    <source>
        <dbReference type="EMBL" id="EPS99856.1"/>
    </source>
</evidence>
<feature type="non-terminal residue" evidence="1">
    <location>
        <position position="191"/>
    </location>
</feature>
<evidence type="ECO:0008006" key="3">
    <source>
        <dbReference type="Google" id="ProtNLM"/>
    </source>
</evidence>